<name>A0A2V3J299_9FLOR</name>
<dbReference type="InterPro" id="IPR018976">
    <property type="entry name" value="Imelysin-like"/>
</dbReference>
<reference evidence="6 7" key="1">
    <citation type="journal article" date="2018" name="Mol. Biol. Evol.">
        <title>Analysis of the draft genome of the red seaweed Gracilariopsis chorda provides insights into genome size evolution in Rhodophyta.</title>
        <authorList>
            <person name="Lee J."/>
            <person name="Yang E.C."/>
            <person name="Graf L."/>
            <person name="Yang J.H."/>
            <person name="Qiu H."/>
            <person name="Zel Zion U."/>
            <person name="Chan C.X."/>
            <person name="Stephens T.G."/>
            <person name="Weber A.P.M."/>
            <person name="Boo G.H."/>
            <person name="Boo S.M."/>
            <person name="Kim K.M."/>
            <person name="Shin Y."/>
            <person name="Jung M."/>
            <person name="Lee S.J."/>
            <person name="Yim H.S."/>
            <person name="Lee J.H."/>
            <person name="Bhattacharya D."/>
            <person name="Yoon H.S."/>
        </authorList>
    </citation>
    <scope>NUCLEOTIDE SEQUENCE [LARGE SCALE GENOMIC DNA]</scope>
    <source>
        <strain evidence="6 7">SKKU-2015</strain>
        <tissue evidence="6">Whole body</tissue>
    </source>
</reference>
<dbReference type="InterPro" id="IPR038352">
    <property type="entry name" value="Imelysin_sf"/>
</dbReference>
<comment type="similarity">
    <text evidence="2">Belongs to the EfeM/EfeO family.</text>
</comment>
<dbReference type="Pfam" id="PF09375">
    <property type="entry name" value="Peptidase_M75"/>
    <property type="match status" value="2"/>
</dbReference>
<dbReference type="Proteomes" id="UP000247409">
    <property type="component" value="Unassembled WGS sequence"/>
</dbReference>
<evidence type="ECO:0000256" key="3">
    <source>
        <dbReference type="ARBA" id="ARBA00022729"/>
    </source>
</evidence>
<dbReference type="EMBL" id="NBIV01000015">
    <property type="protein sequence ID" value="PXF48222.1"/>
    <property type="molecule type" value="Genomic_DNA"/>
</dbReference>
<feature type="domain" description="Imelysin-like" evidence="5">
    <location>
        <begin position="313"/>
        <end position="497"/>
    </location>
</feature>
<sequence length="545" mass="62256">MRFLALLLVLLVQTALAHDPSPAEAAETARHAFVDQCHAQQALMPPLLTAIRNQDLSAAKTAYVAARPPYEQIETLALIFPELDAAIDARPYAYHTGEDDPLWAGFHLLERAIYRDQRLQNVYQNALALNDSVNTLCLFLENAVDVYSPSAIMAGSIALAFEVPAKKVASEEEAWSELSLMIFRNNWRGIWSQVEPFLHTPKVRNETRLRVTRVYQQLQRVYNMIDPENDFFTNKGGARVYSTIPVSERKDIIEYGYKFATALEQVRDDLGAELGEEEEGEEDEQVSRNEKQYMRDAVVVGLSSFVGFCEEQQRTLDMLCSILGERNLTSARFAYAKARPEYERIEVLAADFPDLDANIDARPYAYSRGELDNEWKGFHEVERALYRDDDIDRAIRSADVLKGDVDALCETLRAGINGEGTFSAKRTFEGMITLAYEVPAKKISSEEETWSDLSVMIFRENLKGIWTLLVPFLDRLPAHNMKRLKMAYRMARDTLELVVDRYNDWDTGLNFMPYSKVPVWERKRISDAFYEMAHALVEARETMFG</sequence>
<dbReference type="CDD" id="cd14656">
    <property type="entry name" value="Imelysin-like_EfeO"/>
    <property type="match status" value="2"/>
</dbReference>
<feature type="domain" description="Imelysin-like" evidence="5">
    <location>
        <begin position="46"/>
        <end position="192"/>
    </location>
</feature>
<dbReference type="PANTHER" id="PTHR39192:SF1">
    <property type="entry name" value="IRON UPTAKE SYSTEM COMPONENT EFEO"/>
    <property type="match status" value="1"/>
</dbReference>
<evidence type="ECO:0000313" key="6">
    <source>
        <dbReference type="EMBL" id="PXF48222.1"/>
    </source>
</evidence>
<dbReference type="InterPro" id="IPR050894">
    <property type="entry name" value="EfeM/EfeO_iron_uptake"/>
</dbReference>
<organism evidence="6 7">
    <name type="scientific">Gracilariopsis chorda</name>
    <dbReference type="NCBI Taxonomy" id="448386"/>
    <lineage>
        <taxon>Eukaryota</taxon>
        <taxon>Rhodophyta</taxon>
        <taxon>Florideophyceae</taxon>
        <taxon>Rhodymeniophycidae</taxon>
        <taxon>Gracilariales</taxon>
        <taxon>Gracilariaceae</taxon>
        <taxon>Gracilariopsis</taxon>
    </lineage>
</organism>
<protein>
    <submittedName>
        <fullName evidence="6">Efem/EfeO family lipoprotein</fullName>
    </submittedName>
</protein>
<dbReference type="InterPro" id="IPR034981">
    <property type="entry name" value="Imelysin-like_EfeO/Algp7"/>
</dbReference>
<keyword evidence="7" id="KW-1185">Reference proteome</keyword>
<dbReference type="Gene3D" id="1.20.1420.20">
    <property type="entry name" value="M75 peptidase, HXXE motif"/>
    <property type="match status" value="2"/>
</dbReference>
<gene>
    <name evidence="6" type="ORF">BWQ96_01911</name>
</gene>
<feature type="chain" id="PRO_5016130058" evidence="4">
    <location>
        <begin position="18"/>
        <end position="545"/>
    </location>
</feature>
<accession>A0A2V3J299</accession>
<dbReference type="OrthoDB" id="3730at2759"/>
<evidence type="ECO:0000313" key="7">
    <source>
        <dbReference type="Proteomes" id="UP000247409"/>
    </source>
</evidence>
<evidence type="ECO:0000256" key="2">
    <source>
        <dbReference type="ARBA" id="ARBA00005989"/>
    </source>
</evidence>
<keyword evidence="3 4" id="KW-0732">Signal</keyword>
<proteinExistence type="inferred from homology"/>
<feature type="signal peptide" evidence="4">
    <location>
        <begin position="1"/>
        <end position="17"/>
    </location>
</feature>
<comment type="caution">
    <text evidence="6">The sequence shown here is derived from an EMBL/GenBank/DDBJ whole genome shotgun (WGS) entry which is preliminary data.</text>
</comment>
<keyword evidence="6" id="KW-0449">Lipoprotein</keyword>
<evidence type="ECO:0000256" key="4">
    <source>
        <dbReference type="SAM" id="SignalP"/>
    </source>
</evidence>
<evidence type="ECO:0000256" key="1">
    <source>
        <dbReference type="ARBA" id="ARBA00004196"/>
    </source>
</evidence>
<dbReference type="PANTHER" id="PTHR39192">
    <property type="entry name" value="IRON UPTAKE SYSTEM COMPONENT EFEO"/>
    <property type="match status" value="1"/>
</dbReference>
<dbReference type="AlphaFoldDB" id="A0A2V3J299"/>
<comment type="subcellular location">
    <subcellularLocation>
        <location evidence="1">Cell envelope</location>
    </subcellularLocation>
</comment>
<evidence type="ECO:0000259" key="5">
    <source>
        <dbReference type="Pfam" id="PF09375"/>
    </source>
</evidence>